<dbReference type="EMBL" id="BMAW01007606">
    <property type="protein sequence ID" value="GFT04559.1"/>
    <property type="molecule type" value="Genomic_DNA"/>
</dbReference>
<sequence length="95" mass="11086">MQRRCVSPMLSGYPCLAMKTRSFYYILLESSVKFNAFVLISCRMVAEGLGKLCILTRWRSSKVHKKILEHFMIPSGEDLFENDSYLPTRLRILLH</sequence>
<dbReference type="OrthoDB" id="8627217at2759"/>
<proteinExistence type="predicted"/>
<dbReference type="Proteomes" id="UP000887013">
    <property type="component" value="Unassembled WGS sequence"/>
</dbReference>
<protein>
    <submittedName>
        <fullName evidence="1">Uncharacterized protein</fullName>
    </submittedName>
</protein>
<dbReference type="AlphaFoldDB" id="A0A8X6TFS4"/>
<organism evidence="1 2">
    <name type="scientific">Nephila pilipes</name>
    <name type="common">Giant wood spider</name>
    <name type="synonym">Nephila maculata</name>
    <dbReference type="NCBI Taxonomy" id="299642"/>
    <lineage>
        <taxon>Eukaryota</taxon>
        <taxon>Metazoa</taxon>
        <taxon>Ecdysozoa</taxon>
        <taxon>Arthropoda</taxon>
        <taxon>Chelicerata</taxon>
        <taxon>Arachnida</taxon>
        <taxon>Araneae</taxon>
        <taxon>Araneomorphae</taxon>
        <taxon>Entelegynae</taxon>
        <taxon>Araneoidea</taxon>
        <taxon>Nephilidae</taxon>
        <taxon>Nephila</taxon>
    </lineage>
</organism>
<name>A0A8X6TFS4_NEPPI</name>
<comment type="caution">
    <text evidence="1">The sequence shown here is derived from an EMBL/GenBank/DDBJ whole genome shotgun (WGS) entry which is preliminary data.</text>
</comment>
<gene>
    <name evidence="1" type="ORF">NPIL_201761</name>
</gene>
<reference evidence="1" key="1">
    <citation type="submission" date="2020-08" db="EMBL/GenBank/DDBJ databases">
        <title>Multicomponent nature underlies the extraordinary mechanical properties of spider dragline silk.</title>
        <authorList>
            <person name="Kono N."/>
            <person name="Nakamura H."/>
            <person name="Mori M."/>
            <person name="Yoshida Y."/>
            <person name="Ohtoshi R."/>
            <person name="Malay A.D."/>
            <person name="Moran D.A.P."/>
            <person name="Tomita M."/>
            <person name="Numata K."/>
            <person name="Arakawa K."/>
        </authorList>
    </citation>
    <scope>NUCLEOTIDE SEQUENCE</scope>
</reference>
<accession>A0A8X6TFS4</accession>
<keyword evidence="2" id="KW-1185">Reference proteome</keyword>
<evidence type="ECO:0000313" key="1">
    <source>
        <dbReference type="EMBL" id="GFT04559.1"/>
    </source>
</evidence>
<evidence type="ECO:0000313" key="2">
    <source>
        <dbReference type="Proteomes" id="UP000887013"/>
    </source>
</evidence>